<organism evidence="2 3">
    <name type="scientific">Aspergillus wentii DTO 134E9</name>
    <dbReference type="NCBI Taxonomy" id="1073089"/>
    <lineage>
        <taxon>Eukaryota</taxon>
        <taxon>Fungi</taxon>
        <taxon>Dikarya</taxon>
        <taxon>Ascomycota</taxon>
        <taxon>Pezizomycotina</taxon>
        <taxon>Eurotiomycetes</taxon>
        <taxon>Eurotiomycetidae</taxon>
        <taxon>Eurotiales</taxon>
        <taxon>Aspergillaceae</taxon>
        <taxon>Aspergillus</taxon>
        <taxon>Aspergillus subgen. Cremei</taxon>
    </lineage>
</organism>
<dbReference type="AlphaFoldDB" id="A0A1L9RCM6"/>
<keyword evidence="3" id="KW-1185">Reference proteome</keyword>
<protein>
    <recommendedName>
        <fullName evidence="4">ShKT domain-containing protein</fullName>
    </recommendedName>
</protein>
<sequence>MQFNVIATVFTLLLSSQTVIAAPAAEPAALEARSCPGGNYNQCYLQTVSSCTPPCQTCLGTCQQSATATCTKLCS</sequence>
<gene>
    <name evidence="2" type="ORF">ASPWEDRAFT_174119</name>
</gene>
<dbReference type="EMBL" id="KV878214">
    <property type="protein sequence ID" value="OJJ32670.1"/>
    <property type="molecule type" value="Genomic_DNA"/>
</dbReference>
<accession>A0A1L9RCM6</accession>
<evidence type="ECO:0000313" key="2">
    <source>
        <dbReference type="EMBL" id="OJJ32670.1"/>
    </source>
</evidence>
<feature type="signal peptide" evidence="1">
    <location>
        <begin position="1"/>
        <end position="21"/>
    </location>
</feature>
<feature type="chain" id="PRO_5012092367" description="ShKT domain-containing protein" evidence="1">
    <location>
        <begin position="22"/>
        <end position="75"/>
    </location>
</feature>
<dbReference type="VEuPathDB" id="FungiDB:ASPWEDRAFT_174119"/>
<dbReference type="RefSeq" id="XP_040686347.1">
    <property type="nucleotide sequence ID" value="XM_040831177.1"/>
</dbReference>
<dbReference type="GeneID" id="63747025"/>
<evidence type="ECO:0000313" key="3">
    <source>
        <dbReference type="Proteomes" id="UP000184383"/>
    </source>
</evidence>
<name>A0A1L9RCM6_ASPWE</name>
<keyword evidence="1" id="KW-0732">Signal</keyword>
<dbReference type="Proteomes" id="UP000184383">
    <property type="component" value="Unassembled WGS sequence"/>
</dbReference>
<evidence type="ECO:0000256" key="1">
    <source>
        <dbReference type="SAM" id="SignalP"/>
    </source>
</evidence>
<reference evidence="3" key="1">
    <citation type="journal article" date="2017" name="Genome Biol.">
        <title>Comparative genomics reveals high biological diversity and specific adaptations in the industrially and medically important fungal genus Aspergillus.</title>
        <authorList>
            <person name="de Vries R.P."/>
            <person name="Riley R."/>
            <person name="Wiebenga A."/>
            <person name="Aguilar-Osorio G."/>
            <person name="Amillis S."/>
            <person name="Uchima C.A."/>
            <person name="Anderluh G."/>
            <person name="Asadollahi M."/>
            <person name="Askin M."/>
            <person name="Barry K."/>
            <person name="Battaglia E."/>
            <person name="Bayram O."/>
            <person name="Benocci T."/>
            <person name="Braus-Stromeyer S.A."/>
            <person name="Caldana C."/>
            <person name="Canovas D."/>
            <person name="Cerqueira G.C."/>
            <person name="Chen F."/>
            <person name="Chen W."/>
            <person name="Choi C."/>
            <person name="Clum A."/>
            <person name="Dos Santos R.A."/>
            <person name="Damasio A.R."/>
            <person name="Diallinas G."/>
            <person name="Emri T."/>
            <person name="Fekete E."/>
            <person name="Flipphi M."/>
            <person name="Freyberg S."/>
            <person name="Gallo A."/>
            <person name="Gournas C."/>
            <person name="Habgood R."/>
            <person name="Hainaut M."/>
            <person name="Harispe M.L."/>
            <person name="Henrissat B."/>
            <person name="Hilden K.S."/>
            <person name="Hope R."/>
            <person name="Hossain A."/>
            <person name="Karabika E."/>
            <person name="Karaffa L."/>
            <person name="Karanyi Z."/>
            <person name="Krasevec N."/>
            <person name="Kuo A."/>
            <person name="Kusch H."/>
            <person name="LaButti K."/>
            <person name="Lagendijk E.L."/>
            <person name="Lapidus A."/>
            <person name="Levasseur A."/>
            <person name="Lindquist E."/>
            <person name="Lipzen A."/>
            <person name="Logrieco A.F."/>
            <person name="MacCabe A."/>
            <person name="Maekelae M.R."/>
            <person name="Malavazi I."/>
            <person name="Melin P."/>
            <person name="Meyer V."/>
            <person name="Mielnichuk N."/>
            <person name="Miskei M."/>
            <person name="Molnar A.P."/>
            <person name="Mule G."/>
            <person name="Ngan C.Y."/>
            <person name="Orejas M."/>
            <person name="Orosz E."/>
            <person name="Ouedraogo J.P."/>
            <person name="Overkamp K.M."/>
            <person name="Park H.-S."/>
            <person name="Perrone G."/>
            <person name="Piumi F."/>
            <person name="Punt P.J."/>
            <person name="Ram A.F."/>
            <person name="Ramon A."/>
            <person name="Rauscher S."/>
            <person name="Record E."/>
            <person name="Riano-Pachon D.M."/>
            <person name="Robert V."/>
            <person name="Roehrig J."/>
            <person name="Ruller R."/>
            <person name="Salamov A."/>
            <person name="Salih N.S."/>
            <person name="Samson R.A."/>
            <person name="Sandor E."/>
            <person name="Sanguinetti M."/>
            <person name="Schuetze T."/>
            <person name="Sepcic K."/>
            <person name="Shelest E."/>
            <person name="Sherlock G."/>
            <person name="Sophianopoulou V."/>
            <person name="Squina F.M."/>
            <person name="Sun H."/>
            <person name="Susca A."/>
            <person name="Todd R.B."/>
            <person name="Tsang A."/>
            <person name="Unkles S.E."/>
            <person name="van de Wiele N."/>
            <person name="van Rossen-Uffink D."/>
            <person name="Oliveira J.V."/>
            <person name="Vesth T.C."/>
            <person name="Visser J."/>
            <person name="Yu J.-H."/>
            <person name="Zhou M."/>
            <person name="Andersen M.R."/>
            <person name="Archer D.B."/>
            <person name="Baker S.E."/>
            <person name="Benoit I."/>
            <person name="Brakhage A.A."/>
            <person name="Braus G.H."/>
            <person name="Fischer R."/>
            <person name="Frisvad J.C."/>
            <person name="Goldman G.H."/>
            <person name="Houbraken J."/>
            <person name="Oakley B."/>
            <person name="Pocsi I."/>
            <person name="Scazzocchio C."/>
            <person name="Seiboth B."/>
            <person name="vanKuyk P.A."/>
            <person name="Wortman J."/>
            <person name="Dyer P.S."/>
            <person name="Grigoriev I.V."/>
        </authorList>
    </citation>
    <scope>NUCLEOTIDE SEQUENCE [LARGE SCALE GENOMIC DNA]</scope>
    <source>
        <strain evidence="3">DTO 134E9</strain>
    </source>
</reference>
<proteinExistence type="predicted"/>
<evidence type="ECO:0008006" key="4">
    <source>
        <dbReference type="Google" id="ProtNLM"/>
    </source>
</evidence>